<dbReference type="eggNOG" id="KOG2410">
    <property type="taxonomic scope" value="Eukaryota"/>
</dbReference>
<dbReference type="Pfam" id="PF21099">
    <property type="entry name" value="POLQ_helical"/>
    <property type="match status" value="1"/>
</dbReference>
<dbReference type="STRING" id="34506.A0A090LN96"/>
<dbReference type="PANTHER" id="PTHR47961:SF12">
    <property type="entry name" value="HELICASE POLQ-LIKE"/>
    <property type="match status" value="1"/>
</dbReference>
<dbReference type="InterPro" id="IPR027417">
    <property type="entry name" value="P-loop_NTPase"/>
</dbReference>
<dbReference type="GO" id="GO:0016787">
    <property type="term" value="F:hydrolase activity"/>
    <property type="evidence" value="ECO:0007669"/>
    <property type="project" value="UniProtKB-KW"/>
</dbReference>
<dbReference type="InterPro" id="IPR014001">
    <property type="entry name" value="Helicase_ATP-bd"/>
</dbReference>
<dbReference type="Pfam" id="PF00271">
    <property type="entry name" value="Helicase_C"/>
    <property type="match status" value="1"/>
</dbReference>
<dbReference type="InterPro" id="IPR001650">
    <property type="entry name" value="Helicase_C-like"/>
</dbReference>
<name>A0A090LN96_STRRB</name>
<evidence type="ECO:0000313" key="15">
    <source>
        <dbReference type="WormBase" id="SRAE_2000365800"/>
    </source>
</evidence>
<keyword evidence="13" id="KW-1185">Reference proteome</keyword>
<dbReference type="SUPFAM" id="SSF158702">
    <property type="entry name" value="Sec63 N-terminal domain-like"/>
    <property type="match status" value="1"/>
</dbReference>
<dbReference type="CTD" id="36381375"/>
<keyword evidence="8" id="KW-0539">Nucleus</keyword>
<dbReference type="InterPro" id="IPR046931">
    <property type="entry name" value="HTH_61"/>
</dbReference>
<evidence type="ECO:0000256" key="3">
    <source>
        <dbReference type="ARBA" id="ARBA00022763"/>
    </source>
</evidence>
<feature type="domain" description="Helicase ATP-binding" evidence="10">
    <location>
        <begin position="148"/>
        <end position="320"/>
    </location>
</feature>
<reference evidence="12 13" key="1">
    <citation type="submission" date="2014-09" db="EMBL/GenBank/DDBJ databases">
        <authorList>
            <person name="Martin A.A."/>
        </authorList>
    </citation>
    <scope>NUCLEOTIDE SEQUENCE</scope>
    <source>
        <strain evidence="13">ED321</strain>
        <strain evidence="12">ED321 Heterogonic</strain>
    </source>
</reference>
<dbReference type="GO" id="GO:0006281">
    <property type="term" value="P:DNA repair"/>
    <property type="evidence" value="ECO:0007669"/>
    <property type="project" value="UniProtKB-KW"/>
</dbReference>
<dbReference type="OrthoDB" id="2320933at2759"/>
<keyword evidence="6" id="KW-0067">ATP-binding</keyword>
<dbReference type="InterPro" id="IPR036390">
    <property type="entry name" value="WH_DNA-bd_sf"/>
</dbReference>
<proteinExistence type="predicted"/>
<dbReference type="Proteomes" id="UP000035682">
    <property type="component" value="Unplaced"/>
</dbReference>
<dbReference type="GO" id="GO:0005634">
    <property type="term" value="C:nucleus"/>
    <property type="evidence" value="ECO:0007669"/>
    <property type="project" value="UniProtKB-SubCell"/>
</dbReference>
<dbReference type="AlphaFoldDB" id="A0A090LN96"/>
<dbReference type="Pfam" id="PF20470">
    <property type="entry name" value="HTH_61"/>
    <property type="match status" value="1"/>
</dbReference>
<dbReference type="SUPFAM" id="SSF46785">
    <property type="entry name" value="Winged helix' DNA-binding domain"/>
    <property type="match status" value="1"/>
</dbReference>
<dbReference type="EMBL" id="LN609529">
    <property type="protein sequence ID" value="CEF69005.1"/>
    <property type="molecule type" value="Genomic_DNA"/>
</dbReference>
<feature type="domain" description="Helicase C-terminal" evidence="11">
    <location>
        <begin position="368"/>
        <end position="558"/>
    </location>
</feature>
<dbReference type="SUPFAM" id="SSF52540">
    <property type="entry name" value="P-loop containing nucleoside triphosphate hydrolases"/>
    <property type="match status" value="1"/>
</dbReference>
<accession>A0A090LN96</accession>
<evidence type="ECO:0000256" key="4">
    <source>
        <dbReference type="ARBA" id="ARBA00022801"/>
    </source>
</evidence>
<dbReference type="Pfam" id="PF00270">
    <property type="entry name" value="DEAD"/>
    <property type="match status" value="1"/>
</dbReference>
<protein>
    <submittedName>
        <fullName evidence="12 14">Mutagen-sensitive 301</fullName>
    </submittedName>
</protein>
<evidence type="ECO:0000313" key="12">
    <source>
        <dbReference type="EMBL" id="CEF69005.1"/>
    </source>
</evidence>
<dbReference type="SMART" id="SM00487">
    <property type="entry name" value="DEXDc"/>
    <property type="match status" value="1"/>
</dbReference>
<evidence type="ECO:0000256" key="2">
    <source>
        <dbReference type="ARBA" id="ARBA00022741"/>
    </source>
</evidence>
<evidence type="ECO:0000313" key="13">
    <source>
        <dbReference type="Proteomes" id="UP000035682"/>
    </source>
</evidence>
<evidence type="ECO:0000256" key="9">
    <source>
        <dbReference type="ARBA" id="ARBA00048988"/>
    </source>
</evidence>
<comment type="subcellular location">
    <subcellularLocation>
        <location evidence="1">Nucleus</location>
    </subcellularLocation>
</comment>
<dbReference type="InterPro" id="IPR050474">
    <property type="entry name" value="Hel308_SKI2-like"/>
</dbReference>
<evidence type="ECO:0000256" key="7">
    <source>
        <dbReference type="ARBA" id="ARBA00023204"/>
    </source>
</evidence>
<evidence type="ECO:0000259" key="10">
    <source>
        <dbReference type="PROSITE" id="PS51192"/>
    </source>
</evidence>
<keyword evidence="2" id="KW-0547">Nucleotide-binding</keyword>
<dbReference type="InterPro" id="IPR011545">
    <property type="entry name" value="DEAD/DEAH_box_helicase_dom"/>
</dbReference>
<dbReference type="Gene3D" id="1.10.3380.20">
    <property type="match status" value="1"/>
</dbReference>
<sequence length="797" mass="91214">MSLPPDSDTQTYESKQICFVKSWQMLGLDLDIEKEDIVPIKKRKVLPPLNYHNNIVTKFKNVDGRLMECSQKAINEFTSPCFNNTLSSFSNLSPERHAPTFTTLNNGKNLSDKDVFSKLNLPIQLYEYYLQERKISKLYDWQKECLCDARLLRGSNIILSLPTGSGKTMVAELLMLREVINNKKSCIIVLPYVAIVQEKMNMLMDFKQMFDIDVLDYAAGRGAIPPIKSEKENGTIYVATIEKASILVNSLIATKRIGEIGLMVVDELHMIGESNRGIFIEQMLTKYLLTLSGQIIGLSATLDDMTCLRKFMKAHVLSVDFRPVRLDQKVKIMNKMYYLDESSGFRRLVPIPGQTNNNSYYDPRDSSGVLPFLKPLIPHQSVLIFCPTKDSCENLCSVLSEILSEDLIYADNDPRKEDLIDMIRSDNGGRICEIMEYGILAGVCYHHSGITIEERDRIETAFKNGIIHTLCATSTLAAGVNLPARRVIIKDPFLHEEIISKSQYTQMVGRAGRAGLNNYGDSITIITSRNKEKKFREMVETPYTKCTSQMVKGVNNYKNFQVLLLDMICLSMAKTREDLEKIMYSTFYGYEHKSEVIKILNCVIGKLLEYNMIKMECNMYVATLLGIATQNANFAPDIAVNVKRELDDHLENGIILSSEEHLIYILLQSDISLKVNESIMHNEMEDLERNDPQLFSKISNVSYPQFISEFATQNRPKSKFVKMYIFFMIRKLLKKQSIWDVAKEFNVQRGWLQNVLQNFNNHAKCLIRFSEKLPELWSICLLSPHVLNKSCIYINEK</sequence>
<dbReference type="InterPro" id="IPR048960">
    <property type="entry name" value="POLQ-like_helical"/>
</dbReference>
<evidence type="ECO:0000259" key="11">
    <source>
        <dbReference type="PROSITE" id="PS51194"/>
    </source>
</evidence>
<dbReference type="PROSITE" id="PS51194">
    <property type="entry name" value="HELICASE_CTER"/>
    <property type="match status" value="1"/>
</dbReference>
<keyword evidence="5" id="KW-0347">Helicase</keyword>
<dbReference type="PANTHER" id="PTHR47961">
    <property type="entry name" value="DNA POLYMERASE THETA, PUTATIVE (AFU_ORTHOLOGUE AFUA_1G05260)-RELATED"/>
    <property type="match status" value="1"/>
</dbReference>
<comment type="catalytic activity">
    <reaction evidence="9">
        <text>ATP + H2O = ADP + phosphate + H(+)</text>
        <dbReference type="Rhea" id="RHEA:13065"/>
        <dbReference type="ChEBI" id="CHEBI:15377"/>
        <dbReference type="ChEBI" id="CHEBI:15378"/>
        <dbReference type="ChEBI" id="CHEBI:30616"/>
        <dbReference type="ChEBI" id="CHEBI:43474"/>
        <dbReference type="ChEBI" id="CHEBI:456216"/>
        <dbReference type="EC" id="5.6.2.4"/>
    </reaction>
</comment>
<evidence type="ECO:0000256" key="8">
    <source>
        <dbReference type="ARBA" id="ARBA00023242"/>
    </source>
</evidence>
<dbReference type="FunFam" id="3.40.50.300:FF:000813">
    <property type="entry name" value="helicase POLQ-like isoform X1"/>
    <property type="match status" value="1"/>
</dbReference>
<dbReference type="PROSITE" id="PS51192">
    <property type="entry name" value="HELICASE_ATP_BIND_1"/>
    <property type="match status" value="1"/>
</dbReference>
<dbReference type="GeneID" id="36381375"/>
<dbReference type="SMART" id="SM00490">
    <property type="entry name" value="HELICc"/>
    <property type="match status" value="1"/>
</dbReference>
<keyword evidence="3" id="KW-0227">DNA damage</keyword>
<evidence type="ECO:0000256" key="5">
    <source>
        <dbReference type="ARBA" id="ARBA00022806"/>
    </source>
</evidence>
<dbReference type="GO" id="GO:0005524">
    <property type="term" value="F:ATP binding"/>
    <property type="evidence" value="ECO:0007669"/>
    <property type="project" value="UniProtKB-KW"/>
</dbReference>
<keyword evidence="7" id="KW-0234">DNA repair</keyword>
<dbReference type="GO" id="GO:0043138">
    <property type="term" value="F:3'-5' DNA helicase activity"/>
    <property type="evidence" value="ECO:0007669"/>
    <property type="project" value="UniProtKB-EC"/>
</dbReference>
<dbReference type="WBParaSite" id="SRAE_2000365800.1">
    <property type="protein sequence ID" value="SRAE_2000365800.1"/>
    <property type="gene ID" value="WBGene00263882"/>
</dbReference>
<keyword evidence="4" id="KW-0378">Hydrolase</keyword>
<evidence type="ECO:0000256" key="1">
    <source>
        <dbReference type="ARBA" id="ARBA00004123"/>
    </source>
</evidence>
<dbReference type="Gene3D" id="3.40.50.300">
    <property type="entry name" value="P-loop containing nucleotide triphosphate hydrolases"/>
    <property type="match status" value="2"/>
</dbReference>
<evidence type="ECO:0000313" key="14">
    <source>
        <dbReference type="WBParaSite" id="SRAE_2000365800.1"/>
    </source>
</evidence>
<dbReference type="CDD" id="cd18026">
    <property type="entry name" value="DEXHc_POLQ-like"/>
    <property type="match status" value="1"/>
</dbReference>
<dbReference type="CDD" id="cd18795">
    <property type="entry name" value="SF2_C_Ski2"/>
    <property type="match status" value="1"/>
</dbReference>
<dbReference type="RefSeq" id="XP_024508205.1">
    <property type="nucleotide sequence ID" value="XM_024654877.1"/>
</dbReference>
<evidence type="ECO:0000256" key="6">
    <source>
        <dbReference type="ARBA" id="ARBA00022840"/>
    </source>
</evidence>
<dbReference type="GO" id="GO:0003676">
    <property type="term" value="F:nucleic acid binding"/>
    <property type="evidence" value="ECO:0007669"/>
    <property type="project" value="InterPro"/>
</dbReference>
<dbReference type="WormBase" id="SRAE_2000365800">
    <property type="protein sequence ID" value="SRP01335"/>
    <property type="gene ID" value="WBGene00263882"/>
</dbReference>
<organism evidence="12">
    <name type="scientific">Strongyloides ratti</name>
    <name type="common">Parasitic roundworm</name>
    <dbReference type="NCBI Taxonomy" id="34506"/>
    <lineage>
        <taxon>Eukaryota</taxon>
        <taxon>Metazoa</taxon>
        <taxon>Ecdysozoa</taxon>
        <taxon>Nematoda</taxon>
        <taxon>Chromadorea</taxon>
        <taxon>Rhabditida</taxon>
        <taxon>Tylenchina</taxon>
        <taxon>Panagrolaimomorpha</taxon>
        <taxon>Strongyloidoidea</taxon>
        <taxon>Strongyloididae</taxon>
        <taxon>Strongyloides</taxon>
    </lineage>
</organism>
<dbReference type="eggNOG" id="KOG0950">
    <property type="taxonomic scope" value="Eukaryota"/>
</dbReference>
<gene>
    <name evidence="12 14 15" type="ORF">SRAE_2000365800</name>
</gene>
<reference evidence="14" key="2">
    <citation type="submission" date="2020-12" db="UniProtKB">
        <authorList>
            <consortium name="WormBaseParasite"/>
        </authorList>
    </citation>
    <scope>IDENTIFICATION</scope>
</reference>